<organism evidence="1 2">
    <name type="scientific">Puccinia coronata f. sp. avenae</name>
    <dbReference type="NCBI Taxonomy" id="200324"/>
    <lineage>
        <taxon>Eukaryota</taxon>
        <taxon>Fungi</taxon>
        <taxon>Dikarya</taxon>
        <taxon>Basidiomycota</taxon>
        <taxon>Pucciniomycotina</taxon>
        <taxon>Pucciniomycetes</taxon>
        <taxon>Pucciniales</taxon>
        <taxon>Pucciniaceae</taxon>
        <taxon>Puccinia</taxon>
    </lineage>
</organism>
<proteinExistence type="predicted"/>
<keyword evidence="2" id="KW-1185">Reference proteome</keyword>
<protein>
    <submittedName>
        <fullName evidence="1">Uncharacterized protein</fullName>
    </submittedName>
</protein>
<dbReference type="Proteomes" id="UP000235388">
    <property type="component" value="Unassembled WGS sequence"/>
</dbReference>
<name>A0A2N5UCZ2_9BASI</name>
<dbReference type="AlphaFoldDB" id="A0A2N5UCZ2"/>
<evidence type="ECO:0000313" key="1">
    <source>
        <dbReference type="EMBL" id="PLW35598.1"/>
    </source>
</evidence>
<comment type="caution">
    <text evidence="1">The sequence shown here is derived from an EMBL/GenBank/DDBJ whole genome shotgun (WGS) entry which is preliminary data.</text>
</comment>
<evidence type="ECO:0000313" key="2">
    <source>
        <dbReference type="Proteomes" id="UP000235388"/>
    </source>
</evidence>
<accession>A0A2N5UCZ2</accession>
<reference evidence="1 2" key="1">
    <citation type="submission" date="2017-11" db="EMBL/GenBank/DDBJ databases">
        <title>De novo assembly and phasing of dikaryotic genomes from two isolates of Puccinia coronata f. sp. avenae, the causal agent of oat crown rust.</title>
        <authorList>
            <person name="Miller M.E."/>
            <person name="Zhang Y."/>
            <person name="Omidvar V."/>
            <person name="Sperschneider J."/>
            <person name="Schwessinger B."/>
            <person name="Raley C."/>
            <person name="Palmer J.M."/>
            <person name="Garnica D."/>
            <person name="Upadhyaya N."/>
            <person name="Rathjen J."/>
            <person name="Taylor J.M."/>
            <person name="Park R.F."/>
            <person name="Dodds P.N."/>
            <person name="Hirsch C.D."/>
            <person name="Kianian S.F."/>
            <person name="Figueroa M."/>
        </authorList>
    </citation>
    <scope>NUCLEOTIDE SEQUENCE [LARGE SCALE GENOMIC DNA]</scope>
    <source>
        <strain evidence="1">12NC29</strain>
    </source>
</reference>
<gene>
    <name evidence="1" type="ORF">PCANC_19064</name>
</gene>
<sequence>MNRTNYHYIYGAAFGRGCLGRQPDVPGGFNGERLAFGFKNRSQTFICCRGVASRSSLLPAEKQPLLFSGMIARPREESQVGKIKDLIQVNRSAD</sequence>
<dbReference type="EMBL" id="PGCJ01000254">
    <property type="protein sequence ID" value="PLW35598.1"/>
    <property type="molecule type" value="Genomic_DNA"/>
</dbReference>